<dbReference type="InterPro" id="IPR006143">
    <property type="entry name" value="RND_pump_MFP"/>
</dbReference>
<evidence type="ECO:0000313" key="9">
    <source>
        <dbReference type="Proteomes" id="UP000006034"/>
    </source>
</evidence>
<dbReference type="FunFam" id="2.40.420.20:FF:000001">
    <property type="entry name" value="Efflux RND transporter periplasmic adaptor subunit"/>
    <property type="match status" value="1"/>
</dbReference>
<evidence type="ECO:0000259" key="4">
    <source>
        <dbReference type="Pfam" id="PF25876"/>
    </source>
</evidence>
<dbReference type="OrthoDB" id="9772050at2"/>
<dbReference type="GeneID" id="78085042"/>
<protein>
    <submittedName>
        <fullName evidence="8">Efflux transporter, RND family, MFP subunit</fullName>
    </submittedName>
</protein>
<organism evidence="8 9">
    <name type="scientific">Bilophila wadsworthia (strain 3_1_6)</name>
    <dbReference type="NCBI Taxonomy" id="563192"/>
    <lineage>
        <taxon>Bacteria</taxon>
        <taxon>Pseudomonadati</taxon>
        <taxon>Thermodesulfobacteriota</taxon>
        <taxon>Desulfovibrionia</taxon>
        <taxon>Desulfovibrionales</taxon>
        <taxon>Desulfovibrionaceae</taxon>
        <taxon>Bilophila</taxon>
    </lineage>
</organism>
<feature type="chain" id="PRO_5003200993" evidence="3">
    <location>
        <begin position="23"/>
        <end position="378"/>
    </location>
</feature>
<dbReference type="GO" id="GO:0046677">
    <property type="term" value="P:response to antibiotic"/>
    <property type="evidence" value="ECO:0007669"/>
    <property type="project" value="TreeGrafter"/>
</dbReference>
<dbReference type="SUPFAM" id="SSF111369">
    <property type="entry name" value="HlyD-like secretion proteins"/>
    <property type="match status" value="1"/>
</dbReference>
<dbReference type="Pfam" id="PF25876">
    <property type="entry name" value="HH_MFP_RND"/>
    <property type="match status" value="1"/>
</dbReference>
<keyword evidence="9" id="KW-1185">Reference proteome</keyword>
<dbReference type="RefSeq" id="WP_016360588.1">
    <property type="nucleotide sequence ID" value="NZ_KE150238.1"/>
</dbReference>
<dbReference type="Gene3D" id="2.40.50.100">
    <property type="match status" value="1"/>
</dbReference>
<dbReference type="Pfam" id="PF25917">
    <property type="entry name" value="BSH_RND"/>
    <property type="match status" value="1"/>
</dbReference>
<evidence type="ECO:0000256" key="1">
    <source>
        <dbReference type="ARBA" id="ARBA00004196"/>
    </source>
</evidence>
<feature type="domain" description="Multidrug resistance protein MdtA-like C-terminal permuted SH3" evidence="7">
    <location>
        <begin position="303"/>
        <end position="364"/>
    </location>
</feature>
<evidence type="ECO:0000259" key="5">
    <source>
        <dbReference type="Pfam" id="PF25917"/>
    </source>
</evidence>
<sequence>MSYPRALTRAVLCMLLSLTLLACEEGGKGAPGSSGPREVVIIKLEPRREVYTTALAGRIASFQVAEVRPQVGGILQQRLFTEGADVKTGQALYQIDPATYEAALDSAQAALMKAEANVTPARLKAERFRELLAIKAVSKQEYDDAQAAFKQAEADVAVNRAAVKTARINLEYTKVRSPISGRIGKSAFTPGALVTANQAQALTSVRQLDPVYVDITQSSQDLLRLRAQFTNGELRSAAEEAPVRLKLENGAMYPHEGRLQFTDVSVDESTGMVSLRALFPNPEHILLPGMYVRAVIAEGVDENALLVPQRALRRDPKGQASVLLVDGGGKVDVRLVDVGRTVGDSWQVLSGLKPGDRVIVEGGQNVRPGMSVKIRGEG</sequence>
<feature type="domain" description="Multidrug resistance protein MdtA-like alpha-helical hairpin" evidence="4">
    <location>
        <begin position="104"/>
        <end position="173"/>
    </location>
</feature>
<evidence type="ECO:0000256" key="2">
    <source>
        <dbReference type="ARBA" id="ARBA00009477"/>
    </source>
</evidence>
<dbReference type="Pfam" id="PF25944">
    <property type="entry name" value="Beta-barrel_RND"/>
    <property type="match status" value="1"/>
</dbReference>
<comment type="similarity">
    <text evidence="2">Belongs to the membrane fusion protein (MFP) (TC 8.A.1) family.</text>
</comment>
<dbReference type="InterPro" id="IPR058627">
    <property type="entry name" value="MdtA-like_C"/>
</dbReference>
<comment type="caution">
    <text evidence="8">The sequence shown here is derived from an EMBL/GenBank/DDBJ whole genome shotgun (WGS) entry which is preliminary data.</text>
</comment>
<dbReference type="PANTHER" id="PTHR30158:SF3">
    <property type="entry name" value="MULTIDRUG EFFLUX PUMP SUBUNIT ACRA-RELATED"/>
    <property type="match status" value="1"/>
</dbReference>
<dbReference type="eggNOG" id="COG0845">
    <property type="taxonomic scope" value="Bacteria"/>
</dbReference>
<dbReference type="PROSITE" id="PS51257">
    <property type="entry name" value="PROKAR_LIPOPROTEIN"/>
    <property type="match status" value="1"/>
</dbReference>
<evidence type="ECO:0000259" key="6">
    <source>
        <dbReference type="Pfam" id="PF25944"/>
    </source>
</evidence>
<gene>
    <name evidence="8" type="ORF">HMPREF0179_03409</name>
</gene>
<reference evidence="8 9" key="1">
    <citation type="submission" date="2010-10" db="EMBL/GenBank/DDBJ databases">
        <authorList>
            <consortium name="The Broad Institute Genome Sequencing Platform"/>
            <person name="Ward D."/>
            <person name="Earl A."/>
            <person name="Feldgarden M."/>
            <person name="Young S.K."/>
            <person name="Gargeya S."/>
            <person name="Zeng Q."/>
            <person name="Alvarado L."/>
            <person name="Berlin A."/>
            <person name="Bochicchio J."/>
            <person name="Chapman S.B."/>
            <person name="Chen Z."/>
            <person name="Freedman E."/>
            <person name="Gellesch M."/>
            <person name="Goldberg J."/>
            <person name="Griggs A."/>
            <person name="Gujja S."/>
            <person name="Heilman E."/>
            <person name="Heiman D."/>
            <person name="Howarth C."/>
            <person name="Mehta T."/>
            <person name="Neiman D."/>
            <person name="Pearson M."/>
            <person name="Roberts A."/>
            <person name="Saif S."/>
            <person name="Shea T."/>
            <person name="Shenoy N."/>
            <person name="Sisk P."/>
            <person name="Stolte C."/>
            <person name="Sykes S."/>
            <person name="White J."/>
            <person name="Yandava C."/>
            <person name="Allen-Vercoe E."/>
            <person name="Sibley C."/>
            <person name="Ambrose C.E."/>
            <person name="Strauss J."/>
            <person name="Daigneault M."/>
            <person name="Haas B."/>
            <person name="Nusbaum C."/>
            <person name="Birren B."/>
        </authorList>
    </citation>
    <scope>NUCLEOTIDE SEQUENCE [LARGE SCALE GENOMIC DNA]</scope>
    <source>
        <strain evidence="8 9">3_1_6</strain>
    </source>
</reference>
<evidence type="ECO:0000256" key="3">
    <source>
        <dbReference type="SAM" id="SignalP"/>
    </source>
</evidence>
<feature type="domain" description="Multidrug resistance protein MdtA-like barrel-sandwich hybrid" evidence="5">
    <location>
        <begin position="64"/>
        <end position="202"/>
    </location>
</feature>
<dbReference type="HOGENOM" id="CLU_018816_2_1_7"/>
<evidence type="ECO:0000259" key="7">
    <source>
        <dbReference type="Pfam" id="PF25967"/>
    </source>
</evidence>
<dbReference type="Proteomes" id="UP000006034">
    <property type="component" value="Unassembled WGS sequence"/>
</dbReference>
<feature type="signal peptide" evidence="3">
    <location>
        <begin position="1"/>
        <end position="22"/>
    </location>
</feature>
<dbReference type="PANTHER" id="PTHR30158">
    <property type="entry name" value="ACRA/E-RELATED COMPONENT OF DRUG EFFLUX TRANSPORTER"/>
    <property type="match status" value="1"/>
</dbReference>
<keyword evidence="3" id="KW-0732">Signal</keyword>
<dbReference type="AlphaFoldDB" id="E5YB36"/>
<dbReference type="FunFam" id="1.10.287.470:FF:000002">
    <property type="entry name" value="Efflux RND transporter periplasmic adaptor subunit"/>
    <property type="match status" value="1"/>
</dbReference>
<dbReference type="InterPro" id="IPR058625">
    <property type="entry name" value="MdtA-like_BSH"/>
</dbReference>
<dbReference type="STRING" id="563192.HMPREF0179_03409"/>
<dbReference type="Pfam" id="PF25967">
    <property type="entry name" value="RND-MFP_C"/>
    <property type="match status" value="1"/>
</dbReference>
<dbReference type="Gene3D" id="1.10.287.470">
    <property type="entry name" value="Helix hairpin bin"/>
    <property type="match status" value="1"/>
</dbReference>
<feature type="domain" description="Multidrug resistance protein MdtA-like beta-barrel" evidence="6">
    <location>
        <begin position="210"/>
        <end position="299"/>
    </location>
</feature>
<evidence type="ECO:0000313" key="8">
    <source>
        <dbReference type="EMBL" id="EFV42732.2"/>
    </source>
</evidence>
<name>E5YB36_BILW3</name>
<dbReference type="Gene3D" id="2.40.420.20">
    <property type="match status" value="1"/>
</dbReference>
<reference evidence="8 9" key="2">
    <citation type="submission" date="2013-04" db="EMBL/GenBank/DDBJ databases">
        <title>The Genome Sequence of Bilophila wadsworthia 3_1_6.</title>
        <authorList>
            <consortium name="The Broad Institute Genomics Platform"/>
            <person name="Earl A."/>
            <person name="Ward D."/>
            <person name="Feldgarden M."/>
            <person name="Gevers D."/>
            <person name="Sibley C."/>
            <person name="Strauss J."/>
            <person name="Allen-Vercoe E."/>
            <person name="Walker B."/>
            <person name="Young S."/>
            <person name="Zeng Q."/>
            <person name="Gargeya S."/>
            <person name="Fitzgerald M."/>
            <person name="Haas B."/>
            <person name="Abouelleil A."/>
            <person name="Allen A.W."/>
            <person name="Alvarado L."/>
            <person name="Arachchi H.M."/>
            <person name="Berlin A.M."/>
            <person name="Chapman S.B."/>
            <person name="Gainer-Dewar J."/>
            <person name="Goldberg J."/>
            <person name="Griggs A."/>
            <person name="Gujja S."/>
            <person name="Hansen M."/>
            <person name="Howarth C."/>
            <person name="Imamovic A."/>
            <person name="Ireland A."/>
            <person name="Larimer J."/>
            <person name="McCowan C."/>
            <person name="Murphy C."/>
            <person name="Pearson M."/>
            <person name="Poon T.W."/>
            <person name="Priest M."/>
            <person name="Roberts A."/>
            <person name="Saif S."/>
            <person name="Shea T."/>
            <person name="Sisk P."/>
            <person name="Sykes S."/>
            <person name="Wortman J."/>
            <person name="Nusbaum C."/>
            <person name="Birren B."/>
        </authorList>
    </citation>
    <scope>NUCLEOTIDE SEQUENCE [LARGE SCALE GENOMIC DNA]</scope>
    <source>
        <strain evidence="8 9">3_1_6</strain>
    </source>
</reference>
<dbReference type="InterPro" id="IPR058626">
    <property type="entry name" value="MdtA-like_b-barrel"/>
</dbReference>
<dbReference type="GO" id="GO:0022857">
    <property type="term" value="F:transmembrane transporter activity"/>
    <property type="evidence" value="ECO:0007669"/>
    <property type="project" value="InterPro"/>
</dbReference>
<dbReference type="NCBIfam" id="TIGR01730">
    <property type="entry name" value="RND_mfp"/>
    <property type="match status" value="1"/>
</dbReference>
<dbReference type="EMBL" id="ADCP02000001">
    <property type="protein sequence ID" value="EFV42732.2"/>
    <property type="molecule type" value="Genomic_DNA"/>
</dbReference>
<dbReference type="InterPro" id="IPR058624">
    <property type="entry name" value="MdtA-like_HH"/>
</dbReference>
<proteinExistence type="inferred from homology"/>
<comment type="subcellular location">
    <subcellularLocation>
        <location evidence="1">Cell envelope</location>
    </subcellularLocation>
</comment>
<dbReference type="GO" id="GO:0005886">
    <property type="term" value="C:plasma membrane"/>
    <property type="evidence" value="ECO:0007669"/>
    <property type="project" value="UniProtKB-SubCell"/>
</dbReference>
<accession>E5YB36</accession>
<dbReference type="Gene3D" id="2.40.30.170">
    <property type="match status" value="1"/>
</dbReference>